<keyword evidence="13" id="KW-1185">Reference proteome</keyword>
<dbReference type="PANTHER" id="PTHR32182">
    <property type="entry name" value="DNA REPLICATION AND REPAIR PROTEIN RECF"/>
    <property type="match status" value="1"/>
</dbReference>
<comment type="subcellular location">
    <subcellularLocation>
        <location evidence="1 9 10">Cytoplasm</location>
    </subcellularLocation>
</comment>
<keyword evidence="7 9" id="KW-0067">ATP-binding</keyword>
<dbReference type="GO" id="GO:0005737">
    <property type="term" value="C:cytoplasm"/>
    <property type="evidence" value="ECO:0007669"/>
    <property type="project" value="UniProtKB-SubCell"/>
</dbReference>
<evidence type="ECO:0000256" key="2">
    <source>
        <dbReference type="ARBA" id="ARBA00008016"/>
    </source>
</evidence>
<organism evidence="12 13">
    <name type="scientific">Phaeocystidibacter marisrubri</name>
    <dbReference type="NCBI Taxonomy" id="1577780"/>
    <lineage>
        <taxon>Bacteria</taxon>
        <taxon>Pseudomonadati</taxon>
        <taxon>Bacteroidota</taxon>
        <taxon>Flavobacteriia</taxon>
        <taxon>Flavobacteriales</taxon>
        <taxon>Phaeocystidibacteraceae</taxon>
        <taxon>Phaeocystidibacter</taxon>
    </lineage>
</organism>
<dbReference type="RefSeq" id="WP_151692120.1">
    <property type="nucleotide sequence ID" value="NZ_BMGX01000002.1"/>
</dbReference>
<dbReference type="Gene3D" id="1.20.1050.90">
    <property type="entry name" value="RecF/RecN/SMC, N-terminal domain"/>
    <property type="match status" value="1"/>
</dbReference>
<dbReference type="InterPro" id="IPR018078">
    <property type="entry name" value="DNA-binding_RecF_CS"/>
</dbReference>
<dbReference type="Pfam" id="PF02463">
    <property type="entry name" value="SMC_N"/>
    <property type="match status" value="1"/>
</dbReference>
<evidence type="ECO:0000256" key="10">
    <source>
        <dbReference type="RuleBase" id="RU000578"/>
    </source>
</evidence>
<dbReference type="Proteomes" id="UP000484164">
    <property type="component" value="Unassembled WGS sequence"/>
</dbReference>
<dbReference type="OrthoDB" id="9803889at2"/>
<dbReference type="InterPro" id="IPR003593">
    <property type="entry name" value="AAA+_ATPase"/>
</dbReference>
<dbReference type="HAMAP" id="MF_00365">
    <property type="entry name" value="RecF"/>
    <property type="match status" value="1"/>
</dbReference>
<dbReference type="InterPro" id="IPR027417">
    <property type="entry name" value="P-loop_NTPase"/>
</dbReference>
<dbReference type="PANTHER" id="PTHR32182:SF0">
    <property type="entry name" value="DNA REPLICATION AND REPAIR PROTEIN RECF"/>
    <property type="match status" value="1"/>
</dbReference>
<evidence type="ECO:0000256" key="9">
    <source>
        <dbReference type="HAMAP-Rule" id="MF_00365"/>
    </source>
</evidence>
<comment type="caution">
    <text evidence="12">The sequence shown here is derived from an EMBL/GenBank/DDBJ whole genome shotgun (WGS) entry which is preliminary data.</text>
</comment>
<dbReference type="GO" id="GO:0006302">
    <property type="term" value="P:double-strand break repair"/>
    <property type="evidence" value="ECO:0007669"/>
    <property type="project" value="TreeGrafter"/>
</dbReference>
<dbReference type="PROSITE" id="PS00618">
    <property type="entry name" value="RECF_2"/>
    <property type="match status" value="1"/>
</dbReference>
<comment type="similarity">
    <text evidence="2 9 10">Belongs to the RecF family.</text>
</comment>
<dbReference type="Gene3D" id="3.40.50.300">
    <property type="entry name" value="P-loop containing nucleotide triphosphate hydrolases"/>
    <property type="match status" value="1"/>
</dbReference>
<name>A0A6L3ZHQ3_9FLAO</name>
<evidence type="ECO:0000256" key="3">
    <source>
        <dbReference type="ARBA" id="ARBA00020170"/>
    </source>
</evidence>
<protein>
    <recommendedName>
        <fullName evidence="3 9">DNA replication and repair protein RecF</fullName>
    </recommendedName>
</protein>
<feature type="domain" description="AAA+ ATPase" evidence="11">
    <location>
        <begin position="25"/>
        <end position="364"/>
    </location>
</feature>
<keyword evidence="5 9" id="KW-0235">DNA replication</keyword>
<evidence type="ECO:0000259" key="11">
    <source>
        <dbReference type="SMART" id="SM00382"/>
    </source>
</evidence>
<dbReference type="InterPro" id="IPR042174">
    <property type="entry name" value="RecF_2"/>
</dbReference>
<dbReference type="GO" id="GO:0003697">
    <property type="term" value="F:single-stranded DNA binding"/>
    <property type="evidence" value="ECO:0007669"/>
    <property type="project" value="UniProtKB-UniRule"/>
</dbReference>
<dbReference type="GO" id="GO:0009432">
    <property type="term" value="P:SOS response"/>
    <property type="evidence" value="ECO:0007669"/>
    <property type="project" value="UniProtKB-UniRule"/>
</dbReference>
<dbReference type="SUPFAM" id="SSF52540">
    <property type="entry name" value="P-loop containing nucleoside triphosphate hydrolases"/>
    <property type="match status" value="1"/>
</dbReference>
<evidence type="ECO:0000256" key="5">
    <source>
        <dbReference type="ARBA" id="ARBA00022705"/>
    </source>
</evidence>
<reference evidence="12 13" key="1">
    <citation type="submission" date="2019-10" db="EMBL/GenBank/DDBJ databases">
        <title>Genome sequence of Phaeocystidibacter marisrubri JCM30614 (type strain).</title>
        <authorList>
            <person name="Bowman J.P."/>
        </authorList>
    </citation>
    <scope>NUCLEOTIDE SEQUENCE [LARGE SCALE GENOMIC DNA]</scope>
    <source>
        <strain evidence="12 13">JCM 30614</strain>
    </source>
</reference>
<evidence type="ECO:0000256" key="4">
    <source>
        <dbReference type="ARBA" id="ARBA00022490"/>
    </source>
</evidence>
<keyword evidence="9 10" id="KW-0227">DNA damage</keyword>
<dbReference type="GO" id="GO:0000731">
    <property type="term" value="P:DNA synthesis involved in DNA repair"/>
    <property type="evidence" value="ECO:0007669"/>
    <property type="project" value="TreeGrafter"/>
</dbReference>
<dbReference type="SMART" id="SM00382">
    <property type="entry name" value="AAA"/>
    <property type="match status" value="1"/>
</dbReference>
<dbReference type="AlphaFoldDB" id="A0A6L3ZHQ3"/>
<keyword evidence="9 10" id="KW-0742">SOS response</keyword>
<dbReference type="PROSITE" id="PS00617">
    <property type="entry name" value="RECF_1"/>
    <property type="match status" value="1"/>
</dbReference>
<evidence type="ECO:0000313" key="12">
    <source>
        <dbReference type="EMBL" id="KAB2817522.1"/>
    </source>
</evidence>
<dbReference type="InterPro" id="IPR001238">
    <property type="entry name" value="DNA-binding_RecF"/>
</dbReference>
<dbReference type="NCBIfam" id="TIGR00611">
    <property type="entry name" value="recf"/>
    <property type="match status" value="1"/>
</dbReference>
<evidence type="ECO:0000256" key="6">
    <source>
        <dbReference type="ARBA" id="ARBA00022741"/>
    </source>
</evidence>
<evidence type="ECO:0000256" key="8">
    <source>
        <dbReference type="ARBA" id="ARBA00023125"/>
    </source>
</evidence>
<evidence type="ECO:0000313" key="13">
    <source>
        <dbReference type="Proteomes" id="UP000484164"/>
    </source>
</evidence>
<keyword evidence="6 9" id="KW-0547">Nucleotide-binding</keyword>
<dbReference type="GO" id="GO:0005524">
    <property type="term" value="F:ATP binding"/>
    <property type="evidence" value="ECO:0007669"/>
    <property type="project" value="UniProtKB-UniRule"/>
</dbReference>
<dbReference type="InterPro" id="IPR003395">
    <property type="entry name" value="RecF/RecN/SMC_N"/>
</dbReference>
<proteinExistence type="inferred from homology"/>
<keyword evidence="9 10" id="KW-0234">DNA repair</keyword>
<feature type="binding site" evidence="9">
    <location>
        <begin position="33"/>
        <end position="40"/>
    </location>
    <ligand>
        <name>ATP</name>
        <dbReference type="ChEBI" id="CHEBI:30616"/>
    </ligand>
</feature>
<sequence length="373" mass="42886">MSTAVLKKLHLVDFKNYPDAELSFSSKVNAFVGNNGVGKTNVLDAIHYLAVTKSYFNPVDSQNIRHGKPFMVVEGAFETENGTDTVYCALQRGQKKVFKRNQKDYERLADHIGLFPLVMISPSDRDLILEGSETRRKFMDGVISQSDKLYLDDLLAYNKALSQRNSLLKYFAKNRKWEEATLEIYDEQLIERGVRINERRTLFMDQMKPIMLEAYSKIASENEDVNLSYASQLNEKSMKECLLESRDKDKILQYTTAGIHKDDLKFELNEYPLKKVGSQGQQKTFTIALKLAQFEFLKHVTGRKPILLLDDIFDKLDEQRVEAIVSMVNDHQFGQIFITDTHADRTNEIVKRIVEESVVFEVNSEGVIKELEA</sequence>
<dbReference type="EMBL" id="WBVQ01000001">
    <property type="protein sequence ID" value="KAB2817522.1"/>
    <property type="molecule type" value="Genomic_DNA"/>
</dbReference>
<keyword evidence="8 9" id="KW-0238">DNA-binding</keyword>
<keyword evidence="4 9" id="KW-0963">Cytoplasm</keyword>
<dbReference type="GO" id="GO:0006260">
    <property type="term" value="P:DNA replication"/>
    <property type="evidence" value="ECO:0007669"/>
    <property type="project" value="UniProtKB-UniRule"/>
</dbReference>
<comment type="function">
    <text evidence="9 10">The RecF protein is involved in DNA metabolism; it is required for DNA replication and normal SOS inducibility. RecF binds preferentially to single-stranded, linear DNA. It also seems to bind ATP.</text>
</comment>
<gene>
    <name evidence="9" type="primary">recF</name>
    <name evidence="12" type="ORF">F8C82_03745</name>
</gene>
<evidence type="ECO:0000256" key="1">
    <source>
        <dbReference type="ARBA" id="ARBA00004496"/>
    </source>
</evidence>
<evidence type="ECO:0000256" key="7">
    <source>
        <dbReference type="ARBA" id="ARBA00022840"/>
    </source>
</evidence>
<accession>A0A6L3ZHQ3</accession>